<dbReference type="EMBL" id="JABUHS010000034">
    <property type="protein sequence ID" value="NWN60651.1"/>
    <property type="molecule type" value="Genomic_DNA"/>
</dbReference>
<name>A0A7Y8USN6_9PSED</name>
<reference evidence="1 2" key="1">
    <citation type="submission" date="2020-05" db="EMBL/GenBank/DDBJ databases">
        <title>Onion-isolated Pseudomonas sp.</title>
        <authorList>
            <person name="Fujikawa T."/>
            <person name="Sawada H."/>
        </authorList>
    </citation>
    <scope>NUCLEOTIDE SEQUENCE [LARGE SCALE GENOMIC DNA]</scope>
    <source>
        <strain evidence="1 2">MAFF 301512</strain>
    </source>
</reference>
<protein>
    <submittedName>
        <fullName evidence="1">Phage tail protein</fullName>
    </submittedName>
</protein>
<accession>A0A7Y8USN6</accession>
<comment type="caution">
    <text evidence="1">The sequence shown here is derived from an EMBL/GenBank/DDBJ whole genome shotgun (WGS) entry which is preliminary data.</text>
</comment>
<dbReference type="Proteomes" id="UP000543908">
    <property type="component" value="Unassembled WGS sequence"/>
</dbReference>
<organism evidence="1 2">
    <name type="scientific">Pseudomonas allii</name>
    <dbReference type="NCBI Taxonomy" id="2740531"/>
    <lineage>
        <taxon>Bacteria</taxon>
        <taxon>Pseudomonadati</taxon>
        <taxon>Pseudomonadota</taxon>
        <taxon>Gammaproteobacteria</taxon>
        <taxon>Pseudomonadales</taxon>
        <taxon>Pseudomonadaceae</taxon>
        <taxon>Pseudomonas</taxon>
    </lineage>
</organism>
<gene>
    <name evidence="1" type="ORF">HT123_05410</name>
</gene>
<sequence>MTVPAPGPAPEEMAYGERALRDKMLLLTDPLVARHRDEMEAERPTTLTVEQYKQLQGYRQDLRDWPESEHFPAVEYRPGQPAWLADHLQ</sequence>
<evidence type="ECO:0000313" key="2">
    <source>
        <dbReference type="Proteomes" id="UP000543908"/>
    </source>
</evidence>
<dbReference type="AlphaFoldDB" id="A0A7Y8USN6"/>
<evidence type="ECO:0000313" key="1">
    <source>
        <dbReference type="EMBL" id="NWN60651.1"/>
    </source>
</evidence>
<proteinExistence type="predicted"/>